<evidence type="ECO:0000313" key="2">
    <source>
        <dbReference type="Proteomes" id="UP000184499"/>
    </source>
</evidence>
<dbReference type="RefSeq" id="XP_067483616.1">
    <property type="nucleotide sequence ID" value="XM_067624011.1"/>
</dbReference>
<name>A0A1L9UXU2_ASPBC</name>
<organism evidence="1 2">
    <name type="scientific">Aspergillus brasiliensis (strain CBS 101740 / IMI 381727 / IBT 21946)</name>
    <dbReference type="NCBI Taxonomy" id="767769"/>
    <lineage>
        <taxon>Eukaryota</taxon>
        <taxon>Fungi</taxon>
        <taxon>Dikarya</taxon>
        <taxon>Ascomycota</taxon>
        <taxon>Pezizomycotina</taxon>
        <taxon>Eurotiomycetes</taxon>
        <taxon>Eurotiomycetidae</taxon>
        <taxon>Eurotiales</taxon>
        <taxon>Aspergillaceae</taxon>
        <taxon>Aspergillus</taxon>
        <taxon>Aspergillus subgen. Circumdati</taxon>
    </lineage>
</organism>
<reference evidence="2" key="1">
    <citation type="journal article" date="2017" name="Genome Biol.">
        <title>Comparative genomics reveals high biological diversity and specific adaptations in the industrially and medically important fungal genus Aspergillus.</title>
        <authorList>
            <person name="de Vries R.P."/>
            <person name="Riley R."/>
            <person name="Wiebenga A."/>
            <person name="Aguilar-Osorio G."/>
            <person name="Amillis S."/>
            <person name="Uchima C.A."/>
            <person name="Anderluh G."/>
            <person name="Asadollahi M."/>
            <person name="Askin M."/>
            <person name="Barry K."/>
            <person name="Battaglia E."/>
            <person name="Bayram O."/>
            <person name="Benocci T."/>
            <person name="Braus-Stromeyer S.A."/>
            <person name="Caldana C."/>
            <person name="Canovas D."/>
            <person name="Cerqueira G.C."/>
            <person name="Chen F."/>
            <person name="Chen W."/>
            <person name="Choi C."/>
            <person name="Clum A."/>
            <person name="Dos Santos R.A."/>
            <person name="Damasio A.R."/>
            <person name="Diallinas G."/>
            <person name="Emri T."/>
            <person name="Fekete E."/>
            <person name="Flipphi M."/>
            <person name="Freyberg S."/>
            <person name="Gallo A."/>
            <person name="Gournas C."/>
            <person name="Habgood R."/>
            <person name="Hainaut M."/>
            <person name="Harispe M.L."/>
            <person name="Henrissat B."/>
            <person name="Hilden K.S."/>
            <person name="Hope R."/>
            <person name="Hossain A."/>
            <person name="Karabika E."/>
            <person name="Karaffa L."/>
            <person name="Karanyi Z."/>
            <person name="Krasevec N."/>
            <person name="Kuo A."/>
            <person name="Kusch H."/>
            <person name="LaButti K."/>
            <person name="Lagendijk E.L."/>
            <person name="Lapidus A."/>
            <person name="Levasseur A."/>
            <person name="Lindquist E."/>
            <person name="Lipzen A."/>
            <person name="Logrieco A.F."/>
            <person name="MacCabe A."/>
            <person name="Maekelae M.R."/>
            <person name="Malavazi I."/>
            <person name="Melin P."/>
            <person name="Meyer V."/>
            <person name="Mielnichuk N."/>
            <person name="Miskei M."/>
            <person name="Molnar A.P."/>
            <person name="Mule G."/>
            <person name="Ngan C.Y."/>
            <person name="Orejas M."/>
            <person name="Orosz E."/>
            <person name="Ouedraogo J.P."/>
            <person name="Overkamp K.M."/>
            <person name="Park H.-S."/>
            <person name="Perrone G."/>
            <person name="Piumi F."/>
            <person name="Punt P.J."/>
            <person name="Ram A.F."/>
            <person name="Ramon A."/>
            <person name="Rauscher S."/>
            <person name="Record E."/>
            <person name="Riano-Pachon D.M."/>
            <person name="Robert V."/>
            <person name="Roehrig J."/>
            <person name="Ruller R."/>
            <person name="Salamov A."/>
            <person name="Salih N.S."/>
            <person name="Samson R.A."/>
            <person name="Sandor E."/>
            <person name="Sanguinetti M."/>
            <person name="Schuetze T."/>
            <person name="Sepcic K."/>
            <person name="Shelest E."/>
            <person name="Sherlock G."/>
            <person name="Sophianopoulou V."/>
            <person name="Squina F.M."/>
            <person name="Sun H."/>
            <person name="Susca A."/>
            <person name="Todd R.B."/>
            <person name="Tsang A."/>
            <person name="Unkles S.E."/>
            <person name="van de Wiele N."/>
            <person name="van Rossen-Uffink D."/>
            <person name="Oliveira J.V."/>
            <person name="Vesth T.C."/>
            <person name="Visser J."/>
            <person name="Yu J.-H."/>
            <person name="Zhou M."/>
            <person name="Andersen M.R."/>
            <person name="Archer D.B."/>
            <person name="Baker S.E."/>
            <person name="Benoit I."/>
            <person name="Brakhage A.A."/>
            <person name="Braus G.H."/>
            <person name="Fischer R."/>
            <person name="Frisvad J.C."/>
            <person name="Goldman G.H."/>
            <person name="Houbraken J."/>
            <person name="Oakley B."/>
            <person name="Pocsi I."/>
            <person name="Scazzocchio C."/>
            <person name="Seiboth B."/>
            <person name="vanKuyk P.A."/>
            <person name="Wortman J."/>
            <person name="Dyer P.S."/>
            <person name="Grigoriev I.V."/>
        </authorList>
    </citation>
    <scope>NUCLEOTIDE SEQUENCE [LARGE SCALE GENOMIC DNA]</scope>
    <source>
        <strain evidence="2">CBS 101740 / IMI 381727 / IBT 21946</strain>
    </source>
</reference>
<dbReference type="EMBL" id="KV878680">
    <property type="protein sequence ID" value="OJJ76369.1"/>
    <property type="molecule type" value="Genomic_DNA"/>
</dbReference>
<keyword evidence="2" id="KW-1185">Reference proteome</keyword>
<accession>A0A1L9UXU2</accession>
<dbReference type="AlphaFoldDB" id="A0A1L9UXU2"/>
<evidence type="ECO:0000313" key="1">
    <source>
        <dbReference type="EMBL" id="OJJ76369.1"/>
    </source>
</evidence>
<dbReference type="Proteomes" id="UP000184499">
    <property type="component" value="Unassembled WGS sequence"/>
</dbReference>
<gene>
    <name evidence="1" type="ORF">ASPBRDRAFT_38812</name>
</gene>
<dbReference type="GeneID" id="93576499"/>
<sequence length="316" mass="35864">MSNHHPMPPNNNIQTLPTPITTNMYLNDPTIPEPPEPPTQPIIDPPMHPKPLIEVFLCTDVFPMPTCLESNFGYPTATIIDPQAIMQTPTAYIFAFRNPYHLHDAFVNAATYQFVTRYAHFIRLYLLHDLQIGYQPCSATSFFTFLPLPTSSNVDNLFYYDNANDPSIYFITPPHLPTMPTIKQPRPVGNRICTVTWLNLDALMDNWRLAFRAIPRGHEIWYLVFELSAREPLVPWRVGRALQILSTAVCLKERVKGRFRCVVEGCSRGVAERFDEFLVGNVASLGWSVVGDDDDSNDYHCDNHAENGVGEVVDKV</sequence>
<protein>
    <submittedName>
        <fullName evidence="1">Uncharacterized protein</fullName>
    </submittedName>
</protein>
<proteinExistence type="predicted"/>
<dbReference type="OrthoDB" id="4249675at2759"/>
<dbReference type="OMA" id="CNNICAI"/>
<dbReference type="VEuPathDB" id="FungiDB:ASPBRDRAFT_38812"/>